<keyword evidence="2" id="KW-0158">Chromosome</keyword>
<keyword evidence="5" id="KW-0949">S-adenosyl-L-methionine</keyword>
<dbReference type="SMART" id="SM00317">
    <property type="entry name" value="SET"/>
    <property type="match status" value="1"/>
</dbReference>
<dbReference type="InterPro" id="IPR046341">
    <property type="entry name" value="SET_dom_sf"/>
</dbReference>
<gene>
    <name evidence="11" type="ORF">NW768_005482</name>
</gene>
<dbReference type="SUPFAM" id="SSF82199">
    <property type="entry name" value="SET domain"/>
    <property type="match status" value="1"/>
</dbReference>
<dbReference type="SMART" id="SM00468">
    <property type="entry name" value="PreSET"/>
    <property type="match status" value="1"/>
</dbReference>
<evidence type="ECO:0000256" key="1">
    <source>
        <dbReference type="ARBA" id="ARBA00004286"/>
    </source>
</evidence>
<evidence type="ECO:0000313" key="11">
    <source>
        <dbReference type="EMBL" id="KAJ4133890.1"/>
    </source>
</evidence>
<keyword evidence="4" id="KW-0808">Transferase</keyword>
<evidence type="ECO:0000313" key="12">
    <source>
        <dbReference type="Proteomes" id="UP001152024"/>
    </source>
</evidence>
<dbReference type="EMBL" id="JAOQBH010000007">
    <property type="protein sequence ID" value="KAJ4133890.1"/>
    <property type="molecule type" value="Genomic_DNA"/>
</dbReference>
<evidence type="ECO:0000259" key="9">
    <source>
        <dbReference type="PROSITE" id="PS50280"/>
    </source>
</evidence>
<keyword evidence="3" id="KW-0489">Methyltransferase</keyword>
<sequence length="704" mass="80830">MSKMQKATERHFYYHGKEGYEAERNNCHWCQIRSLPTHSTLPVTVVNEQDSEVLPDDFRFIKNVVLGEGVERAGDSFRSGCSCAHDDECQFTSCHCLADLDDEDSSDEDDDPFGDRIDEMNIDKPRKKAYAYHAHGAKAGLLRSRFHTSKMPIYECHQSCSCSINCPNRVVERGRTIPLEIFRTQDRGWGVRSPVPIKKGQFVDRYLGEIITSTEADRRRSESAISQRKDVYLFALDKFTDSDSLDTRLKGPSLEVDGEFMSGPTRFVNHSCEPNMRIFARVGDHADKHIHDLALFAIKEIPRGEELTFDYVDGVSYESEEPGEKTHMTPCLCGNHSESSLLSSDRSDAVSSSGTAASSNGHSLDISHYDRKNKKDTKKNAYRKTASTSIHDGGFTSQSYRTLRRSRLTRRAAIHRQISQGRANPAELWCNDTNCEEELRVFSNPYLYLVDSEESSEGLPAAVYFQDFADAMVNKLFDIQDVAARKHKSRGLLSFVDSPPVRAAVWKFMGNYESREYGLSDKDFEKALVKARPVFLNLMFGVKTSESVLLVHSYISPDEEIHETWELQQFILRFLVCCEVWRQQKTPRSENWKIGSREGVGQFMTAMLFNYKLMWDQKCFDYDMLHTTHVWDRVWEMWLRKYPLESPDEVIDGEVFRMRDHLDKTEQEVFDEVGYLGGIGQNDETYNPVQWYLGNGERLVMSTL</sequence>
<evidence type="ECO:0000256" key="7">
    <source>
        <dbReference type="ARBA" id="ARBA00022833"/>
    </source>
</evidence>
<name>A0ABQ8RFF7_FUSEQ</name>
<keyword evidence="7" id="KW-0862">Zinc</keyword>
<evidence type="ECO:0000256" key="5">
    <source>
        <dbReference type="ARBA" id="ARBA00022691"/>
    </source>
</evidence>
<comment type="subcellular location">
    <subcellularLocation>
        <location evidence="1">Chromosome</location>
    </subcellularLocation>
</comment>
<dbReference type="Pfam" id="PF05033">
    <property type="entry name" value="Pre-SET"/>
    <property type="match status" value="1"/>
</dbReference>
<protein>
    <recommendedName>
        <fullName evidence="13">Histone-lysine N-methyltransferase</fullName>
    </recommendedName>
</protein>
<feature type="compositionally biased region" description="Low complexity" evidence="8">
    <location>
        <begin position="343"/>
        <end position="353"/>
    </location>
</feature>
<dbReference type="Pfam" id="PF00856">
    <property type="entry name" value="SET"/>
    <property type="match status" value="1"/>
</dbReference>
<keyword evidence="12" id="KW-1185">Reference proteome</keyword>
<accession>A0ABQ8RFF7</accession>
<dbReference type="PROSITE" id="PS50280">
    <property type="entry name" value="SET"/>
    <property type="match status" value="1"/>
</dbReference>
<dbReference type="InterPro" id="IPR001214">
    <property type="entry name" value="SET_dom"/>
</dbReference>
<comment type="caution">
    <text evidence="11">The sequence shown here is derived from an EMBL/GenBank/DDBJ whole genome shotgun (WGS) entry which is preliminary data.</text>
</comment>
<feature type="compositionally biased region" description="Basic residues" evidence="8">
    <location>
        <begin position="371"/>
        <end position="382"/>
    </location>
</feature>
<dbReference type="PANTHER" id="PTHR46223">
    <property type="entry name" value="HISTONE-LYSINE N-METHYLTRANSFERASE SUV39H"/>
    <property type="match status" value="1"/>
</dbReference>
<dbReference type="PROSITE" id="PS50867">
    <property type="entry name" value="PRE_SET"/>
    <property type="match status" value="1"/>
</dbReference>
<evidence type="ECO:0000256" key="4">
    <source>
        <dbReference type="ARBA" id="ARBA00022679"/>
    </source>
</evidence>
<feature type="domain" description="Pre-SET" evidence="10">
    <location>
        <begin position="79"/>
        <end position="174"/>
    </location>
</feature>
<evidence type="ECO:0000256" key="3">
    <source>
        <dbReference type="ARBA" id="ARBA00022603"/>
    </source>
</evidence>
<reference evidence="11" key="1">
    <citation type="submission" date="2022-09" db="EMBL/GenBank/DDBJ databases">
        <title>Fusarium specimens isolated from Avocado Roots.</title>
        <authorList>
            <person name="Stajich J."/>
            <person name="Roper C."/>
            <person name="Heimlech-Rivalta G."/>
        </authorList>
    </citation>
    <scope>NUCLEOTIDE SEQUENCE</scope>
    <source>
        <strain evidence="11">CF00095</strain>
    </source>
</reference>
<dbReference type="InterPro" id="IPR050973">
    <property type="entry name" value="H3K9_Histone-Lys_N-MTase"/>
</dbReference>
<feature type="region of interest" description="Disordered" evidence="8">
    <location>
        <begin position="343"/>
        <end position="390"/>
    </location>
</feature>
<keyword evidence="6" id="KW-0479">Metal-binding</keyword>
<dbReference type="InterPro" id="IPR007728">
    <property type="entry name" value="Pre-SET_dom"/>
</dbReference>
<dbReference type="CDD" id="cd19473">
    <property type="entry name" value="SET_SUV39H_DIM5-like"/>
    <property type="match status" value="1"/>
</dbReference>
<dbReference type="Gene3D" id="2.170.270.10">
    <property type="entry name" value="SET domain"/>
    <property type="match status" value="1"/>
</dbReference>
<evidence type="ECO:0000259" key="10">
    <source>
        <dbReference type="PROSITE" id="PS50867"/>
    </source>
</evidence>
<dbReference type="PANTHER" id="PTHR46223:SF3">
    <property type="entry name" value="HISTONE-LYSINE N-METHYLTRANSFERASE SET-23"/>
    <property type="match status" value="1"/>
</dbReference>
<organism evidence="11 12">
    <name type="scientific">Fusarium equiseti</name>
    <name type="common">Fusarium scirpi</name>
    <dbReference type="NCBI Taxonomy" id="61235"/>
    <lineage>
        <taxon>Eukaryota</taxon>
        <taxon>Fungi</taxon>
        <taxon>Dikarya</taxon>
        <taxon>Ascomycota</taxon>
        <taxon>Pezizomycotina</taxon>
        <taxon>Sordariomycetes</taxon>
        <taxon>Hypocreomycetidae</taxon>
        <taxon>Hypocreales</taxon>
        <taxon>Nectriaceae</taxon>
        <taxon>Fusarium</taxon>
        <taxon>Fusarium incarnatum-equiseti species complex</taxon>
    </lineage>
</organism>
<evidence type="ECO:0000256" key="6">
    <source>
        <dbReference type="ARBA" id="ARBA00022723"/>
    </source>
</evidence>
<evidence type="ECO:0000256" key="8">
    <source>
        <dbReference type="SAM" id="MobiDB-lite"/>
    </source>
</evidence>
<proteinExistence type="predicted"/>
<evidence type="ECO:0000256" key="2">
    <source>
        <dbReference type="ARBA" id="ARBA00022454"/>
    </source>
</evidence>
<feature type="domain" description="SET" evidence="9">
    <location>
        <begin position="177"/>
        <end position="312"/>
    </location>
</feature>
<dbReference type="Proteomes" id="UP001152024">
    <property type="component" value="Unassembled WGS sequence"/>
</dbReference>
<evidence type="ECO:0008006" key="13">
    <source>
        <dbReference type="Google" id="ProtNLM"/>
    </source>
</evidence>